<proteinExistence type="predicted"/>
<comment type="subcellular location">
    <subcellularLocation>
        <location evidence="1">Nucleus</location>
    </subcellularLocation>
</comment>
<evidence type="ECO:0000256" key="10">
    <source>
        <dbReference type="ARBA" id="ARBA00075772"/>
    </source>
</evidence>
<evidence type="ECO:0000313" key="13">
    <source>
        <dbReference type="Proteomes" id="UP001152759"/>
    </source>
</evidence>
<evidence type="ECO:0000256" key="9">
    <source>
        <dbReference type="ARBA" id="ARBA00073554"/>
    </source>
</evidence>
<keyword evidence="3" id="KW-0507">mRNA processing</keyword>
<evidence type="ECO:0000256" key="1">
    <source>
        <dbReference type="ARBA" id="ARBA00004123"/>
    </source>
</evidence>
<dbReference type="SUPFAM" id="SSF50978">
    <property type="entry name" value="WD40 repeat-like"/>
    <property type="match status" value="1"/>
</dbReference>
<dbReference type="PROSITE" id="PS00678">
    <property type="entry name" value="WD_REPEATS_1"/>
    <property type="match status" value="3"/>
</dbReference>
<evidence type="ECO:0000256" key="4">
    <source>
        <dbReference type="ARBA" id="ARBA00022737"/>
    </source>
</evidence>
<feature type="repeat" description="WD" evidence="11">
    <location>
        <begin position="300"/>
        <end position="335"/>
    </location>
</feature>
<sequence length="335" mass="37069">MKRKGGELVVQGSGTLEKIQKLDSGVQRTSNLPSPIMALEGHGGEIFCVKFHPDGQFLASSGFDRQIFLWTVYENCENISVMSGHTGAVMDLHFSTDGSTIYSCSTDGTLALWDIQRGERIKKLKGHSTFVNSCYPARRGPELVVSGSDDCSVRIWDARKKNTATVLTNNYQVTAVSFNDTAEQVFSSGIDNDIKVWDLRKNSVLQRLRGHSDTVTGVSLSPDGSYLLSNAMDNSLRVWDIRPFAPQERCIKVFSGHQHNFEKNLLRCAWMPDGSKVSAGSADRYVYVWDTTSRRILYKLPGHNGSVNDVSFHPSEPIVASGSSDKVIYMGEIES</sequence>
<evidence type="ECO:0000256" key="8">
    <source>
        <dbReference type="ARBA" id="ARBA00064268"/>
    </source>
</evidence>
<dbReference type="GO" id="GO:0005682">
    <property type="term" value="C:U5 snRNP"/>
    <property type="evidence" value="ECO:0007669"/>
    <property type="project" value="UniProtKB-ARBA"/>
</dbReference>
<feature type="repeat" description="WD" evidence="11">
    <location>
        <begin position="166"/>
        <end position="207"/>
    </location>
</feature>
<organism evidence="12 13">
    <name type="scientific">Bemisia tabaci</name>
    <name type="common">Sweetpotato whitefly</name>
    <name type="synonym">Aleurodes tabaci</name>
    <dbReference type="NCBI Taxonomy" id="7038"/>
    <lineage>
        <taxon>Eukaryota</taxon>
        <taxon>Metazoa</taxon>
        <taxon>Ecdysozoa</taxon>
        <taxon>Arthropoda</taxon>
        <taxon>Hexapoda</taxon>
        <taxon>Insecta</taxon>
        <taxon>Pterygota</taxon>
        <taxon>Neoptera</taxon>
        <taxon>Paraneoptera</taxon>
        <taxon>Hemiptera</taxon>
        <taxon>Sternorrhyncha</taxon>
        <taxon>Aleyrodoidea</taxon>
        <taxon>Aleyrodidae</taxon>
        <taxon>Aleyrodinae</taxon>
        <taxon>Bemisia</taxon>
    </lineage>
</organism>
<dbReference type="GO" id="GO:0006397">
    <property type="term" value="P:mRNA processing"/>
    <property type="evidence" value="ECO:0007669"/>
    <property type="project" value="UniProtKB-KW"/>
</dbReference>
<keyword evidence="6" id="KW-0539">Nucleus</keyword>
<gene>
    <name evidence="12" type="ORF">BEMITA_LOCUS4429</name>
</gene>
<dbReference type="AlphaFoldDB" id="A0A9P0A6U2"/>
<dbReference type="InterPro" id="IPR019775">
    <property type="entry name" value="WD40_repeat_CS"/>
</dbReference>
<dbReference type="PANTHER" id="PTHR44006">
    <property type="entry name" value="U5 SMALL NUCLEAR RIBONUCLEOPROTEIN 40 KDA PROTEIN"/>
    <property type="match status" value="1"/>
</dbReference>
<evidence type="ECO:0000256" key="7">
    <source>
        <dbReference type="ARBA" id="ARBA00057342"/>
    </source>
</evidence>
<feature type="repeat" description="WD" evidence="11">
    <location>
        <begin position="82"/>
        <end position="123"/>
    </location>
</feature>
<dbReference type="Pfam" id="PF00400">
    <property type="entry name" value="WD40"/>
    <property type="match status" value="7"/>
</dbReference>
<evidence type="ECO:0000256" key="3">
    <source>
        <dbReference type="ARBA" id="ARBA00022664"/>
    </source>
</evidence>
<dbReference type="PROSITE" id="PS50082">
    <property type="entry name" value="WD_REPEATS_2"/>
    <property type="match status" value="7"/>
</dbReference>
<name>A0A9P0A6U2_BEMTA</name>
<feature type="repeat" description="WD" evidence="11">
    <location>
        <begin position="124"/>
        <end position="166"/>
    </location>
</feature>
<dbReference type="GO" id="GO:0000375">
    <property type="term" value="P:RNA splicing, via transesterification reactions"/>
    <property type="evidence" value="ECO:0007669"/>
    <property type="project" value="UniProtKB-ARBA"/>
</dbReference>
<keyword evidence="2 11" id="KW-0853">WD repeat</keyword>
<accession>A0A9P0A6U2</accession>
<evidence type="ECO:0000256" key="2">
    <source>
        <dbReference type="ARBA" id="ARBA00022574"/>
    </source>
</evidence>
<dbReference type="FunFam" id="2.130.10.10:FF:000229">
    <property type="entry name" value="Small nuclear ribonucleoprotein U5 subunit 40"/>
    <property type="match status" value="1"/>
</dbReference>
<feature type="repeat" description="WD" evidence="11">
    <location>
        <begin position="269"/>
        <end position="299"/>
    </location>
</feature>
<dbReference type="InterPro" id="IPR036322">
    <property type="entry name" value="WD40_repeat_dom_sf"/>
</dbReference>
<reference evidence="12" key="1">
    <citation type="submission" date="2021-12" db="EMBL/GenBank/DDBJ databases">
        <authorList>
            <person name="King R."/>
        </authorList>
    </citation>
    <scope>NUCLEOTIDE SEQUENCE</scope>
</reference>
<dbReference type="Gene3D" id="2.130.10.10">
    <property type="entry name" value="YVTN repeat-like/Quinoprotein amine dehydrogenase"/>
    <property type="match status" value="1"/>
</dbReference>
<dbReference type="GO" id="GO:0003723">
    <property type="term" value="F:RNA binding"/>
    <property type="evidence" value="ECO:0007669"/>
    <property type="project" value="TreeGrafter"/>
</dbReference>
<dbReference type="InterPro" id="IPR001680">
    <property type="entry name" value="WD40_rpt"/>
</dbReference>
<feature type="repeat" description="WD" evidence="11">
    <location>
        <begin position="39"/>
        <end position="72"/>
    </location>
</feature>
<protein>
    <recommendedName>
        <fullName evidence="9">U5 small nuclear ribonucleoprotein 40 kDa protein</fullName>
    </recommendedName>
    <alternativeName>
        <fullName evidence="10">WD repeat-containing protein 57</fullName>
    </alternativeName>
</protein>
<dbReference type="PRINTS" id="PR00320">
    <property type="entry name" value="GPROTEINBRPT"/>
</dbReference>
<comment type="function">
    <text evidence="7">Required for pre-mRNA splicing as component of the activated spliceosome. Component of the U5 small nuclear ribonucleoprotein (snRNP) complex and the U4/U6-U5 tri-snRNP complex, building blocks of the spliceosome. As a component of the minor spliceosome, involved in the splicing of U12-type introns in pre-mRNAs.</text>
</comment>
<evidence type="ECO:0000256" key="5">
    <source>
        <dbReference type="ARBA" id="ARBA00023187"/>
    </source>
</evidence>
<evidence type="ECO:0000256" key="6">
    <source>
        <dbReference type="ARBA" id="ARBA00023242"/>
    </source>
</evidence>
<evidence type="ECO:0000313" key="12">
    <source>
        <dbReference type="EMBL" id="CAH0385176.1"/>
    </source>
</evidence>
<dbReference type="PROSITE" id="PS50294">
    <property type="entry name" value="WD_REPEATS_REGION"/>
    <property type="match status" value="6"/>
</dbReference>
<dbReference type="PANTHER" id="PTHR44006:SF1">
    <property type="entry name" value="U5 SMALL NUCLEAR RIBONUCLEOPROTEIN 40 KDA PROTEIN"/>
    <property type="match status" value="1"/>
</dbReference>
<dbReference type="Proteomes" id="UP001152759">
    <property type="component" value="Chromosome 2"/>
</dbReference>
<evidence type="ECO:0000256" key="11">
    <source>
        <dbReference type="PROSITE-ProRule" id="PRU00221"/>
    </source>
</evidence>
<keyword evidence="5" id="KW-0508">mRNA splicing</keyword>
<dbReference type="EMBL" id="OU963863">
    <property type="protein sequence ID" value="CAH0385176.1"/>
    <property type="molecule type" value="Genomic_DNA"/>
</dbReference>
<keyword evidence="4" id="KW-0677">Repeat</keyword>
<dbReference type="CDD" id="cd00200">
    <property type="entry name" value="WD40"/>
    <property type="match status" value="1"/>
</dbReference>
<dbReference type="InterPro" id="IPR015943">
    <property type="entry name" value="WD40/YVTN_repeat-like_dom_sf"/>
</dbReference>
<dbReference type="InterPro" id="IPR020472">
    <property type="entry name" value="WD40_PAC1"/>
</dbReference>
<feature type="repeat" description="WD" evidence="11">
    <location>
        <begin position="208"/>
        <end position="242"/>
    </location>
</feature>
<dbReference type="SMART" id="SM00320">
    <property type="entry name" value="WD40"/>
    <property type="match status" value="7"/>
</dbReference>
<dbReference type="KEGG" id="btab:109032874"/>
<keyword evidence="13" id="KW-1185">Reference proteome</keyword>
<dbReference type="InterPro" id="IPR052234">
    <property type="entry name" value="U5_snRNP_Component"/>
</dbReference>
<dbReference type="GO" id="GO:0071013">
    <property type="term" value="C:catalytic step 2 spliceosome"/>
    <property type="evidence" value="ECO:0007669"/>
    <property type="project" value="TreeGrafter"/>
</dbReference>
<comment type="subunit">
    <text evidence="8">Component of the pre-catalytic and catalytic spliceosome complexes. Component of the postcatalytic spliceosome P complex. Part of the U5 snRNP complex. Interacts with PRPF8. Component of the U4/U6-U5 tri-snRNP complex composed of the U4, U6 and U5 snRNAs and at least PRPF3, PRPF4, PRPF6, PRPF8, PRPF31, SNRNP200, TXNL4A, WDR57, SNRNP40, DDX23, CD2BP2, PPIH, SNU13, EFTUD2, SART1 and USP39. Component of the minor spliceosome, which splices U12-type introns.</text>
</comment>